<dbReference type="GO" id="GO:0102276">
    <property type="term" value="F:2-oxoglutarate oxygenase/decarboxylase (ethylene-forming) activity"/>
    <property type="evidence" value="ECO:0007669"/>
    <property type="project" value="UniProtKB-EC"/>
</dbReference>
<dbReference type="EC" id="1.13.12.19" evidence="4"/>
<dbReference type="Proteomes" id="UP000254259">
    <property type="component" value="Plasmid CBM2636_mp"/>
</dbReference>
<comment type="catalytic activity">
    <reaction evidence="10">
        <text>L-arginine + 2-oxoglutarate + O2 = guanidine + L-glutamate 5-semialdehyde + succinate + CO2</text>
        <dbReference type="Rhea" id="RHEA:31535"/>
        <dbReference type="ChEBI" id="CHEBI:15379"/>
        <dbReference type="ChEBI" id="CHEBI:16526"/>
        <dbReference type="ChEBI" id="CHEBI:16810"/>
        <dbReference type="ChEBI" id="CHEBI:30031"/>
        <dbReference type="ChEBI" id="CHEBI:30087"/>
        <dbReference type="ChEBI" id="CHEBI:32682"/>
        <dbReference type="ChEBI" id="CHEBI:58066"/>
        <dbReference type="EC" id="1.14.20.7"/>
    </reaction>
</comment>
<evidence type="ECO:0000256" key="7">
    <source>
        <dbReference type="ARBA" id="ARBA00031011"/>
    </source>
</evidence>
<dbReference type="Gene3D" id="2.60.120.330">
    <property type="entry name" value="B-lactam Antibiotic, Isopenicillin N Synthase, Chain"/>
    <property type="match status" value="1"/>
</dbReference>
<comment type="similarity">
    <text evidence="11">Belongs to the iron/ascorbate-dependent oxidoreductase family.</text>
</comment>
<dbReference type="Pfam" id="PF14226">
    <property type="entry name" value="DIOX_N"/>
    <property type="match status" value="1"/>
</dbReference>
<evidence type="ECO:0000256" key="9">
    <source>
        <dbReference type="ARBA" id="ARBA00047725"/>
    </source>
</evidence>
<dbReference type="InterPro" id="IPR005123">
    <property type="entry name" value="Oxoglu/Fe-dep_dioxygenase_dom"/>
</dbReference>
<evidence type="ECO:0000259" key="12">
    <source>
        <dbReference type="PROSITE" id="PS51471"/>
    </source>
</evidence>
<dbReference type="GO" id="GO:0009693">
    <property type="term" value="P:ethylene biosynthetic process"/>
    <property type="evidence" value="ECO:0007669"/>
    <property type="project" value="UniProtKB-KW"/>
</dbReference>
<evidence type="ECO:0000256" key="2">
    <source>
        <dbReference type="ARBA" id="ARBA00004767"/>
    </source>
</evidence>
<dbReference type="PRINTS" id="PR00682">
    <property type="entry name" value="IPNSYNTHASE"/>
</dbReference>
<name>A0A9Q7XU66_9BURK</name>
<evidence type="ECO:0000256" key="6">
    <source>
        <dbReference type="ARBA" id="ARBA00022666"/>
    </source>
</evidence>
<dbReference type="PROSITE" id="PS51471">
    <property type="entry name" value="FE2OG_OXY"/>
    <property type="match status" value="1"/>
</dbReference>
<comment type="pathway">
    <text evidence="2">Alkene biosynthesis; ethylene biosynthesis via 2-oxoglutarate.</text>
</comment>
<dbReference type="SUPFAM" id="SSF51197">
    <property type="entry name" value="Clavaminate synthase-like"/>
    <property type="match status" value="1"/>
</dbReference>
<keyword evidence="11" id="KW-0560">Oxidoreductase</keyword>
<dbReference type="RefSeq" id="WP_172581822.1">
    <property type="nucleotide sequence ID" value="NZ_LT984814.1"/>
</dbReference>
<dbReference type="Pfam" id="PF03171">
    <property type="entry name" value="2OG-FeII_Oxy"/>
    <property type="match status" value="1"/>
</dbReference>
<evidence type="ECO:0000256" key="4">
    <source>
        <dbReference type="ARBA" id="ARBA00012531"/>
    </source>
</evidence>
<protein>
    <recommendedName>
        <fullName evidence="5">2-oxoglutarate-dependent ethylene/succinate-forming enzyme</fullName>
        <ecNumber evidence="4">1.13.12.19</ecNumber>
        <ecNumber evidence="3">1.14.20.7</ecNumber>
    </recommendedName>
    <alternativeName>
        <fullName evidence="7">2-oxoglutarate dioxygenase (ethylene-forming)</fullName>
    </alternativeName>
    <alternativeName>
        <fullName evidence="8">2-oxoglutarate/L-arginine monooxygenase/decarboxylase (succinate-forming)</fullName>
    </alternativeName>
</protein>
<evidence type="ECO:0000256" key="5">
    <source>
        <dbReference type="ARBA" id="ARBA00019045"/>
    </source>
</evidence>
<dbReference type="InterPro" id="IPR050231">
    <property type="entry name" value="Iron_ascorbate_oxido_reductase"/>
</dbReference>
<dbReference type="GO" id="GO:0046872">
    <property type="term" value="F:metal ion binding"/>
    <property type="evidence" value="ECO:0007669"/>
    <property type="project" value="UniProtKB-KW"/>
</dbReference>
<geneLocation type="plasmid" evidence="14">
    <name>cbm2636_mp</name>
</geneLocation>
<feature type="domain" description="Fe2OG dioxygenase" evidence="12">
    <location>
        <begin position="198"/>
        <end position="299"/>
    </location>
</feature>
<dbReference type="EC" id="1.14.20.7" evidence="3"/>
<dbReference type="InterPro" id="IPR026992">
    <property type="entry name" value="DIOX_N"/>
</dbReference>
<reference evidence="13 14" key="1">
    <citation type="submission" date="2018-01" db="EMBL/GenBank/DDBJ databases">
        <authorList>
            <person name="Clerissi C."/>
        </authorList>
    </citation>
    <scope>NUCLEOTIDE SEQUENCE [LARGE SCALE GENOMIC DNA]</scope>
    <source>
        <strain evidence="13">Cupriavidus taiwanensis SWF 66322</strain>
        <plasmid evidence="14">cbm2636_mp</plasmid>
    </source>
</reference>
<evidence type="ECO:0000313" key="14">
    <source>
        <dbReference type="Proteomes" id="UP000254259"/>
    </source>
</evidence>
<comment type="catalytic activity">
    <reaction evidence="9">
        <text>2-oxoglutarate + O2 + 2 H(+) = ethene + 3 CO2 + H2O</text>
        <dbReference type="Rhea" id="RHEA:31523"/>
        <dbReference type="ChEBI" id="CHEBI:15377"/>
        <dbReference type="ChEBI" id="CHEBI:15378"/>
        <dbReference type="ChEBI" id="CHEBI:15379"/>
        <dbReference type="ChEBI" id="CHEBI:16526"/>
        <dbReference type="ChEBI" id="CHEBI:16810"/>
        <dbReference type="ChEBI" id="CHEBI:18153"/>
        <dbReference type="EC" id="1.13.12.19"/>
    </reaction>
</comment>
<keyword evidence="6" id="KW-0266">Ethylene biosynthesis</keyword>
<comment type="cofactor">
    <cofactor evidence="1">
        <name>Fe(2+)</name>
        <dbReference type="ChEBI" id="CHEBI:29033"/>
    </cofactor>
</comment>
<dbReference type="InterPro" id="IPR027443">
    <property type="entry name" value="IPNS-like_sf"/>
</dbReference>
<keyword evidence="11" id="KW-0408">Iron</keyword>
<proteinExistence type="inferred from homology"/>
<dbReference type="InterPro" id="IPR044861">
    <property type="entry name" value="IPNS-like_FE2OG_OXY"/>
</dbReference>
<evidence type="ECO:0000256" key="1">
    <source>
        <dbReference type="ARBA" id="ARBA00001954"/>
    </source>
</evidence>
<evidence type="ECO:0000256" key="3">
    <source>
        <dbReference type="ARBA" id="ARBA00012293"/>
    </source>
</evidence>
<evidence type="ECO:0000256" key="10">
    <source>
        <dbReference type="ARBA" id="ARBA00049359"/>
    </source>
</evidence>
<organism evidence="13 14">
    <name type="scientific">Cupriavidus taiwanensis</name>
    <dbReference type="NCBI Taxonomy" id="164546"/>
    <lineage>
        <taxon>Bacteria</taxon>
        <taxon>Pseudomonadati</taxon>
        <taxon>Pseudomonadota</taxon>
        <taxon>Betaproteobacteria</taxon>
        <taxon>Burkholderiales</taxon>
        <taxon>Burkholderiaceae</taxon>
        <taxon>Cupriavidus</taxon>
    </lineage>
</organism>
<accession>A0A9Q7XU66</accession>
<keyword evidence="11" id="KW-0479">Metal-binding</keyword>
<sequence length="344" mass="38256">MNKVLRRQEVTSVNVGGQQSQAITEEIPIIDVGLYFAGVPGALANVGERIREACTEIGFFYIVNHGASQATVDRVFKAMESFFTLPASEKVKVRMNEHQSGWQAPNVAIHGDSFDKVVKPQATEAFKFGPELEPTDPDFRGSKRFRGHNQWPEALPEEDKQAFLRYHAEFNELAKRLLAPVAVALGQSPDFFDEAFRKSDSVMRSAFYPVVKPEENQFGLPGHTDLSFLTMIPPATAPGLQILTAAGTWIDQPIVEGGILVNTGDTLRTWSNDQFIATPHRVVASTREERYSAIFFLYPNLDAVISCVPSCCSEDQPRKYADLTFADFYAGYSARNFGYAEKKA</sequence>
<keyword evidence="13" id="KW-0614">Plasmid</keyword>
<gene>
    <name evidence="13" type="ORF">CBM2636_MP20298</name>
</gene>
<evidence type="ECO:0000313" key="13">
    <source>
        <dbReference type="EMBL" id="SPD67448.1"/>
    </source>
</evidence>
<dbReference type="AlphaFoldDB" id="A0A9Q7XU66"/>
<evidence type="ECO:0000256" key="8">
    <source>
        <dbReference type="ARBA" id="ARBA00031282"/>
    </source>
</evidence>
<dbReference type="EMBL" id="LT984814">
    <property type="protein sequence ID" value="SPD67448.1"/>
    <property type="molecule type" value="Genomic_DNA"/>
</dbReference>
<dbReference type="PANTHER" id="PTHR47990">
    <property type="entry name" value="2-OXOGLUTARATE (2OG) AND FE(II)-DEPENDENT OXYGENASE SUPERFAMILY PROTEIN-RELATED"/>
    <property type="match status" value="1"/>
</dbReference>
<evidence type="ECO:0000256" key="11">
    <source>
        <dbReference type="RuleBase" id="RU003682"/>
    </source>
</evidence>